<feature type="domain" description="Deacetylase sirtuin-type" evidence="6">
    <location>
        <begin position="14"/>
        <end position="333"/>
    </location>
</feature>
<evidence type="ECO:0000313" key="7">
    <source>
        <dbReference type="EMBL" id="CAK9441810.1"/>
    </source>
</evidence>
<proteinExistence type="inferred from homology"/>
<evidence type="ECO:0000256" key="1">
    <source>
        <dbReference type="ARBA" id="ARBA00006924"/>
    </source>
</evidence>
<dbReference type="InterPro" id="IPR050134">
    <property type="entry name" value="NAD-dep_sirtuin_deacylases"/>
</dbReference>
<feature type="active site" description="Proton acceptor" evidence="4">
    <location>
        <position position="166"/>
    </location>
</feature>
<dbReference type="SUPFAM" id="SSF52467">
    <property type="entry name" value="DHS-like NAD/FAD-binding domain"/>
    <property type="match status" value="1"/>
</dbReference>
<evidence type="ECO:0000256" key="5">
    <source>
        <dbReference type="SAM" id="MobiDB-lite"/>
    </source>
</evidence>
<organism evidence="7 8">
    <name type="scientific">Lodderomyces beijingensis</name>
    <dbReference type="NCBI Taxonomy" id="1775926"/>
    <lineage>
        <taxon>Eukaryota</taxon>
        <taxon>Fungi</taxon>
        <taxon>Dikarya</taxon>
        <taxon>Ascomycota</taxon>
        <taxon>Saccharomycotina</taxon>
        <taxon>Pichiomycetes</taxon>
        <taxon>Debaryomycetaceae</taxon>
        <taxon>Candida/Lodderomyces clade</taxon>
        <taxon>Lodderomyces</taxon>
    </lineage>
</organism>
<gene>
    <name evidence="7" type="ORF">LODBEIA_P56780</name>
</gene>
<evidence type="ECO:0000256" key="3">
    <source>
        <dbReference type="ARBA" id="ARBA00023027"/>
    </source>
</evidence>
<reference evidence="7 8" key="1">
    <citation type="submission" date="2024-03" db="EMBL/GenBank/DDBJ databases">
        <authorList>
            <person name="Brejova B."/>
        </authorList>
    </citation>
    <scope>NUCLEOTIDE SEQUENCE [LARGE SCALE GENOMIC DNA]</scope>
    <source>
        <strain evidence="7 8">CBS 14171</strain>
    </source>
</reference>
<keyword evidence="8" id="KW-1185">Reference proteome</keyword>
<dbReference type="InterPro" id="IPR003000">
    <property type="entry name" value="Sirtuin"/>
</dbReference>
<dbReference type="Gene3D" id="3.40.50.1220">
    <property type="entry name" value="TPP-binding domain"/>
    <property type="match status" value="1"/>
</dbReference>
<dbReference type="RefSeq" id="XP_066832616.1">
    <property type="nucleotide sequence ID" value="XM_066976036.1"/>
</dbReference>
<dbReference type="GeneID" id="92210874"/>
<comment type="similarity">
    <text evidence="1">Belongs to the sirtuin family. Class I subfamily.</text>
</comment>
<dbReference type="InterPro" id="IPR026590">
    <property type="entry name" value="Ssirtuin_cat_dom"/>
</dbReference>
<feature type="binding site" evidence="4">
    <location>
        <position position="174"/>
    </location>
    <ligand>
        <name>Zn(2+)</name>
        <dbReference type="ChEBI" id="CHEBI:29105"/>
    </ligand>
</feature>
<evidence type="ECO:0000259" key="6">
    <source>
        <dbReference type="PROSITE" id="PS50305"/>
    </source>
</evidence>
<dbReference type="EMBL" id="OZ022411">
    <property type="protein sequence ID" value="CAK9441810.1"/>
    <property type="molecule type" value="Genomic_DNA"/>
</dbReference>
<accession>A0ABP0ZTI5</accession>
<keyword evidence="4" id="KW-0862">Zinc</keyword>
<feature type="binding site" evidence="4">
    <location>
        <position position="199"/>
    </location>
    <ligand>
        <name>Zn(2+)</name>
        <dbReference type="ChEBI" id="CHEBI:29105"/>
    </ligand>
</feature>
<dbReference type="InterPro" id="IPR026591">
    <property type="entry name" value="Sirtuin_cat_small_dom_sf"/>
</dbReference>
<feature type="region of interest" description="Disordered" evidence="5">
    <location>
        <begin position="410"/>
        <end position="486"/>
    </location>
</feature>
<feature type="binding site" evidence="4">
    <location>
        <position position="177"/>
    </location>
    <ligand>
        <name>Zn(2+)</name>
        <dbReference type="ChEBI" id="CHEBI:29105"/>
    </ligand>
</feature>
<evidence type="ECO:0000313" key="8">
    <source>
        <dbReference type="Proteomes" id="UP001497383"/>
    </source>
</evidence>
<dbReference type="Pfam" id="PF02146">
    <property type="entry name" value="SIR2"/>
    <property type="match status" value="2"/>
</dbReference>
<dbReference type="Gene3D" id="3.30.1600.10">
    <property type="entry name" value="SIR2/SIRT2 'Small Domain"/>
    <property type="match status" value="1"/>
</dbReference>
<keyword evidence="2" id="KW-0808">Transferase</keyword>
<dbReference type="Proteomes" id="UP001497383">
    <property type="component" value="Chromosome 7"/>
</dbReference>
<dbReference type="InterPro" id="IPR029035">
    <property type="entry name" value="DHS-like_NAD/FAD-binding_dom"/>
</dbReference>
<sequence>MQSIDLTSGSGKLSSDSVIGLNEAIKYIFKSKKATIITGAGISCNAGIPDFRSDDGLYNMVKHKYPKSIVRGQDLFDINLFRDDVSLSIFCTFMESLYKSSLRARPTETHKFIKHLKDKGKLLRCYTQNIDSLEQNLDLNLGIDSNEFDEGRFRDNWSKLDVVQLHGNLHKLSCTSCFSQFEWNEEFQRLLNEGKSPECSRCYDKYQERLYSGKRLTGQIGILRPDIVLYGENHPQSEIIGQGLNSDLKSKPDLLLIMGTSLKVDGVKKLVRSLSNEVHKKGGKVVFVNKTKLSKSWEKWVDYEVLCDCDEFVRIMKKQVPDLFLTQEQIDSKKLKNKAEQVLVDQEAFAAPVANFQIKREKGVAIKQESFDNFDISSREFPDVKVKLEPGSEEEPSRKNEIKIKTEIKTKVKTEIPTPPVTPTKKRKSSSSATAPSKRSLKRRSANDSNQEDVENRTKRLKSSLLPTPATSFCDDESAPLKSYSSSQLNRIIIID</sequence>
<dbReference type="PANTHER" id="PTHR11085:SF8">
    <property type="entry name" value="NAD-DEPENDENT HISTONE DEACETYLASE HST3"/>
    <property type="match status" value="1"/>
</dbReference>
<dbReference type="PANTHER" id="PTHR11085">
    <property type="entry name" value="NAD-DEPENDENT PROTEIN DEACYLASE SIRTUIN-5, MITOCHONDRIAL-RELATED"/>
    <property type="match status" value="1"/>
</dbReference>
<evidence type="ECO:0000256" key="4">
    <source>
        <dbReference type="PROSITE-ProRule" id="PRU00236"/>
    </source>
</evidence>
<dbReference type="PROSITE" id="PS50305">
    <property type="entry name" value="SIRTUIN"/>
    <property type="match status" value="1"/>
</dbReference>
<keyword evidence="4" id="KW-0479">Metal-binding</keyword>
<name>A0ABP0ZTI5_9ASCO</name>
<keyword evidence="3" id="KW-0520">NAD</keyword>
<protein>
    <recommendedName>
        <fullName evidence="6">Deacetylase sirtuin-type domain-containing protein</fullName>
    </recommendedName>
</protein>
<evidence type="ECO:0000256" key="2">
    <source>
        <dbReference type="ARBA" id="ARBA00022679"/>
    </source>
</evidence>
<feature type="binding site" evidence="4">
    <location>
        <position position="202"/>
    </location>
    <ligand>
        <name>Zn(2+)</name>
        <dbReference type="ChEBI" id="CHEBI:29105"/>
    </ligand>
</feature>